<evidence type="ECO:0000313" key="4">
    <source>
        <dbReference type="Proteomes" id="UP000287651"/>
    </source>
</evidence>
<name>A0A426ZDE8_ENSVE</name>
<dbReference type="Proteomes" id="UP000287651">
    <property type="component" value="Unassembled WGS sequence"/>
</dbReference>
<dbReference type="AlphaFoldDB" id="A0A426ZDE8"/>
<feature type="compositionally biased region" description="Basic and acidic residues" evidence="2">
    <location>
        <begin position="37"/>
        <end position="50"/>
    </location>
</feature>
<evidence type="ECO:0000256" key="1">
    <source>
        <dbReference type="SAM" id="Coils"/>
    </source>
</evidence>
<organism evidence="3 4">
    <name type="scientific">Ensete ventricosum</name>
    <name type="common">Abyssinian banana</name>
    <name type="synonym">Musa ensete</name>
    <dbReference type="NCBI Taxonomy" id="4639"/>
    <lineage>
        <taxon>Eukaryota</taxon>
        <taxon>Viridiplantae</taxon>
        <taxon>Streptophyta</taxon>
        <taxon>Embryophyta</taxon>
        <taxon>Tracheophyta</taxon>
        <taxon>Spermatophyta</taxon>
        <taxon>Magnoliopsida</taxon>
        <taxon>Liliopsida</taxon>
        <taxon>Zingiberales</taxon>
        <taxon>Musaceae</taxon>
        <taxon>Ensete</taxon>
    </lineage>
</organism>
<dbReference type="EMBL" id="AMZH03007177">
    <property type="protein sequence ID" value="RRT61962.1"/>
    <property type="molecule type" value="Genomic_DNA"/>
</dbReference>
<keyword evidence="1" id="KW-0175">Coiled coil</keyword>
<sequence>MPKVSGGNTLRLVQWRRLWRSMHKKVKILSRRHKSRRGEGRSRSHSKGKEPTTPVEGLETPIESTEEAASPVFHRPRSMKDLCGTKVRKDDEVYYALYMSDLAHEDPNKEMQVRWEKLKNSTKIWNDSSAAEVFKRGLLHPQLAQELYTLPSEVLLARVAKEMVLNQHVQMALFDRVHDTGRLITFMDYRITSLKQEIDALMSGGGLEEVAAIEERAFELEKELERTKHERDKVLQWLETSDKKLNEARGDLSEAQMQLKEARVRARKMDDELL</sequence>
<proteinExistence type="predicted"/>
<feature type="coiled-coil region" evidence="1">
    <location>
        <begin position="210"/>
        <end position="272"/>
    </location>
</feature>
<evidence type="ECO:0000256" key="2">
    <source>
        <dbReference type="SAM" id="MobiDB-lite"/>
    </source>
</evidence>
<comment type="caution">
    <text evidence="3">The sequence shown here is derived from an EMBL/GenBank/DDBJ whole genome shotgun (WGS) entry which is preliminary data.</text>
</comment>
<reference evidence="3 4" key="1">
    <citation type="journal article" date="2014" name="Agronomy (Basel)">
        <title>A Draft Genome Sequence for Ensete ventricosum, the Drought-Tolerant Tree Against Hunger.</title>
        <authorList>
            <person name="Harrison J."/>
            <person name="Moore K.A."/>
            <person name="Paszkiewicz K."/>
            <person name="Jones T."/>
            <person name="Grant M."/>
            <person name="Ambacheew D."/>
            <person name="Muzemil S."/>
            <person name="Studholme D.J."/>
        </authorList>
    </citation>
    <scope>NUCLEOTIDE SEQUENCE [LARGE SCALE GENOMIC DNA]</scope>
</reference>
<gene>
    <name evidence="3" type="ORF">B296_00019666</name>
</gene>
<feature type="compositionally biased region" description="Basic residues" evidence="2">
    <location>
        <begin position="27"/>
        <end position="36"/>
    </location>
</feature>
<accession>A0A426ZDE8</accession>
<evidence type="ECO:0000313" key="3">
    <source>
        <dbReference type="EMBL" id="RRT61962.1"/>
    </source>
</evidence>
<feature type="region of interest" description="Disordered" evidence="2">
    <location>
        <begin position="27"/>
        <end position="70"/>
    </location>
</feature>
<protein>
    <submittedName>
        <fullName evidence="3">Uncharacterized protein</fullName>
    </submittedName>
</protein>